<protein>
    <submittedName>
        <fullName evidence="2">Uncharacterized protein</fullName>
    </submittedName>
</protein>
<feature type="transmembrane region" description="Helical" evidence="1">
    <location>
        <begin position="99"/>
        <end position="121"/>
    </location>
</feature>
<reference evidence="2" key="1">
    <citation type="submission" date="2021-01" db="EMBL/GenBank/DDBJ databases">
        <authorList>
            <person name="Li R."/>
            <person name="Bekaert M."/>
        </authorList>
    </citation>
    <scope>NUCLEOTIDE SEQUENCE</scope>
    <source>
        <strain evidence="2">Farmed</strain>
    </source>
</reference>
<keyword evidence="3" id="KW-1185">Reference proteome</keyword>
<organism evidence="2 3">
    <name type="scientific">Acanthosepion pharaonis</name>
    <name type="common">Pharaoh cuttlefish</name>
    <name type="synonym">Sepia pharaonis</name>
    <dbReference type="NCBI Taxonomy" id="158019"/>
    <lineage>
        <taxon>Eukaryota</taxon>
        <taxon>Metazoa</taxon>
        <taxon>Spiralia</taxon>
        <taxon>Lophotrochozoa</taxon>
        <taxon>Mollusca</taxon>
        <taxon>Cephalopoda</taxon>
        <taxon>Coleoidea</taxon>
        <taxon>Decapodiformes</taxon>
        <taxon>Sepiida</taxon>
        <taxon>Sepiina</taxon>
        <taxon>Sepiidae</taxon>
        <taxon>Acanthosepion</taxon>
    </lineage>
</organism>
<accession>A0A812B5T0</accession>
<keyword evidence="1" id="KW-0472">Membrane</keyword>
<feature type="transmembrane region" description="Helical" evidence="1">
    <location>
        <begin position="133"/>
        <end position="158"/>
    </location>
</feature>
<feature type="transmembrane region" description="Helical" evidence="1">
    <location>
        <begin position="62"/>
        <end position="87"/>
    </location>
</feature>
<keyword evidence="1" id="KW-0812">Transmembrane</keyword>
<evidence type="ECO:0000313" key="3">
    <source>
        <dbReference type="Proteomes" id="UP000597762"/>
    </source>
</evidence>
<keyword evidence="1" id="KW-1133">Transmembrane helix</keyword>
<gene>
    <name evidence="2" type="ORF">SPHA_10988</name>
</gene>
<dbReference type="Proteomes" id="UP000597762">
    <property type="component" value="Unassembled WGS sequence"/>
</dbReference>
<name>A0A812B5T0_ACAPH</name>
<evidence type="ECO:0000313" key="2">
    <source>
        <dbReference type="EMBL" id="CAE1170211.1"/>
    </source>
</evidence>
<dbReference type="EMBL" id="CAHIKZ030000360">
    <property type="protein sequence ID" value="CAE1170211.1"/>
    <property type="molecule type" value="Genomic_DNA"/>
</dbReference>
<comment type="caution">
    <text evidence="2">The sequence shown here is derived from an EMBL/GenBank/DDBJ whole genome shotgun (WGS) entry which is preliminary data.</text>
</comment>
<dbReference type="AlphaFoldDB" id="A0A812B5T0"/>
<sequence>MLTWSNAIEYLGHGLLFAYLQPSVNDIILSHPPPHNLMGSLTSSPPSASSSQLGSLQANAPVYFIFFSFFLIFLFYPFSFSLWLSFLFQLTFPLISFSVYFPSLFLFGFLFFLNSVIHSLFKTLLYPPFSLSLFYSLFLSLSLFFSLYFSNFVSLVIIPYHLSFIFLHLASIFSFYSFFLKIFFLTAFSLSNVFLIPTCSFLSFSPNLLSSLSLSLSTSEKSLSSHCPLCQAKHQPTYYIHK</sequence>
<evidence type="ECO:0000256" key="1">
    <source>
        <dbReference type="SAM" id="Phobius"/>
    </source>
</evidence>
<feature type="transmembrane region" description="Helical" evidence="1">
    <location>
        <begin position="165"/>
        <end position="188"/>
    </location>
</feature>
<proteinExistence type="predicted"/>